<evidence type="ECO:0000256" key="1">
    <source>
        <dbReference type="SAM" id="MobiDB-lite"/>
    </source>
</evidence>
<protein>
    <submittedName>
        <fullName evidence="2">Uncharacterized protein</fullName>
    </submittedName>
</protein>
<reference evidence="2 3" key="1">
    <citation type="submission" date="2020-02" db="EMBL/GenBank/DDBJ databases">
        <authorList>
            <person name="Ma Q."/>
            <person name="Huang Y."/>
            <person name="Song X."/>
            <person name="Pei D."/>
        </authorList>
    </citation>
    <scope>NUCLEOTIDE SEQUENCE [LARGE SCALE GENOMIC DNA]</scope>
    <source>
        <strain evidence="2">Sxm20200214</strain>
        <tissue evidence="2">Leaf</tissue>
    </source>
</reference>
<feature type="compositionally biased region" description="Polar residues" evidence="1">
    <location>
        <begin position="105"/>
        <end position="117"/>
    </location>
</feature>
<evidence type="ECO:0000313" key="3">
    <source>
        <dbReference type="Proteomes" id="UP000886595"/>
    </source>
</evidence>
<sequence>MIENQTLKSPETGSLNQERFNQTSQRSVQSRFSRPAVPEPNQGIFSSFKRLLGEGETQALGKIKSSRTPPARPPREPMRDPPAPITGDSNNHSRERISVLERIESPSSLPNGDNSSNSRERVSALERIELPTTNNHRGSGLSSLLMERLQDVEVNYAGDDPQNHLKAGGSGSKTKLPGHHPRESKWRRESSGCSQTWICLRLKEEKAVLKPKPAAKPIAKSVGQCKQ</sequence>
<feature type="compositionally biased region" description="Basic and acidic residues" evidence="1">
    <location>
        <begin position="118"/>
        <end position="129"/>
    </location>
</feature>
<dbReference type="OrthoDB" id="1135540at2759"/>
<dbReference type="Proteomes" id="UP000886595">
    <property type="component" value="Unassembled WGS sequence"/>
</dbReference>
<feature type="region of interest" description="Disordered" evidence="1">
    <location>
        <begin position="1"/>
        <end position="43"/>
    </location>
</feature>
<comment type="caution">
    <text evidence="2">The sequence shown here is derived from an EMBL/GenBank/DDBJ whole genome shotgun (WGS) entry which is preliminary data.</text>
</comment>
<proteinExistence type="predicted"/>
<feature type="compositionally biased region" description="Basic and acidic residues" evidence="1">
    <location>
        <begin position="91"/>
        <end position="104"/>
    </location>
</feature>
<name>A0A8X7WDK1_BRACI</name>
<evidence type="ECO:0000313" key="2">
    <source>
        <dbReference type="EMBL" id="KAG2328754.1"/>
    </source>
</evidence>
<feature type="region of interest" description="Disordered" evidence="1">
    <location>
        <begin position="55"/>
        <end position="139"/>
    </location>
</feature>
<feature type="compositionally biased region" description="Polar residues" evidence="1">
    <location>
        <begin position="1"/>
        <end position="32"/>
    </location>
</feature>
<dbReference type="AlphaFoldDB" id="A0A8X7WDK1"/>
<dbReference type="EMBL" id="JAAMPC010000002">
    <property type="protein sequence ID" value="KAG2328754.1"/>
    <property type="molecule type" value="Genomic_DNA"/>
</dbReference>
<feature type="region of interest" description="Disordered" evidence="1">
    <location>
        <begin position="158"/>
        <end position="188"/>
    </location>
</feature>
<keyword evidence="3" id="KW-1185">Reference proteome</keyword>
<gene>
    <name evidence="2" type="ORF">Bca52824_011482</name>
</gene>
<organism evidence="2 3">
    <name type="scientific">Brassica carinata</name>
    <name type="common">Ethiopian mustard</name>
    <name type="synonym">Abyssinian cabbage</name>
    <dbReference type="NCBI Taxonomy" id="52824"/>
    <lineage>
        <taxon>Eukaryota</taxon>
        <taxon>Viridiplantae</taxon>
        <taxon>Streptophyta</taxon>
        <taxon>Embryophyta</taxon>
        <taxon>Tracheophyta</taxon>
        <taxon>Spermatophyta</taxon>
        <taxon>Magnoliopsida</taxon>
        <taxon>eudicotyledons</taxon>
        <taxon>Gunneridae</taxon>
        <taxon>Pentapetalae</taxon>
        <taxon>rosids</taxon>
        <taxon>malvids</taxon>
        <taxon>Brassicales</taxon>
        <taxon>Brassicaceae</taxon>
        <taxon>Brassiceae</taxon>
        <taxon>Brassica</taxon>
    </lineage>
</organism>
<accession>A0A8X7WDK1</accession>